<keyword evidence="2" id="KW-1185">Reference proteome</keyword>
<dbReference type="OrthoDB" id="8420270at2"/>
<reference evidence="2" key="1">
    <citation type="submission" date="2016-08" db="EMBL/GenBank/DDBJ databases">
        <authorList>
            <person name="Varghese N."/>
            <person name="Submissions Spin"/>
        </authorList>
    </citation>
    <scope>NUCLEOTIDE SEQUENCE [LARGE SCALE GENOMIC DNA]</scope>
    <source>
        <strain evidence="2">HAMBI 2971</strain>
    </source>
</reference>
<proteinExistence type="predicted"/>
<name>A0A1C3WJZ9_9HYPH</name>
<protein>
    <submittedName>
        <fullName evidence="1">Uncharacterized protein</fullName>
    </submittedName>
</protein>
<organism evidence="1 2">
    <name type="scientific">Rhizobium miluonense</name>
    <dbReference type="NCBI Taxonomy" id="411945"/>
    <lineage>
        <taxon>Bacteria</taxon>
        <taxon>Pseudomonadati</taxon>
        <taxon>Pseudomonadota</taxon>
        <taxon>Alphaproteobacteria</taxon>
        <taxon>Hyphomicrobiales</taxon>
        <taxon>Rhizobiaceae</taxon>
        <taxon>Rhizobium/Agrobacterium group</taxon>
        <taxon>Rhizobium</taxon>
    </lineage>
</organism>
<accession>A0A1C3WJZ9</accession>
<dbReference type="Proteomes" id="UP000199435">
    <property type="component" value="Unassembled WGS sequence"/>
</dbReference>
<dbReference type="AlphaFoldDB" id="A0A1C3WJZ9"/>
<dbReference type="EMBL" id="FMAH01000032">
    <property type="protein sequence ID" value="SCB40402.1"/>
    <property type="molecule type" value="Genomic_DNA"/>
</dbReference>
<dbReference type="STRING" id="411945.GA0061102_103214"/>
<dbReference type="RefSeq" id="WP_092853355.1">
    <property type="nucleotide sequence ID" value="NZ_FMAH01000032.1"/>
</dbReference>
<evidence type="ECO:0000313" key="1">
    <source>
        <dbReference type="EMBL" id="SCB40402.1"/>
    </source>
</evidence>
<sequence>MAVQIQVVEVSKETRLSRTVDSLEFIVRLAEDMRVRSGSDLPLSCFIEQVRMQLAGNRSPSDLARMEADRSARQAPVTTYQSSDCFKSWAMPD</sequence>
<gene>
    <name evidence="1" type="ORF">GA0061102_103214</name>
</gene>
<evidence type="ECO:0000313" key="2">
    <source>
        <dbReference type="Proteomes" id="UP000199435"/>
    </source>
</evidence>